<proteinExistence type="predicted"/>
<sequence length="63" mass="7017">MSALPEISVAPAAVRMSSWRLLMSNRLAAFGFFLLVLICFIILLAPPVQSRFPIPTRLLLQCD</sequence>
<protein>
    <recommendedName>
        <fullName evidence="1">Oligopeptide transport permease C-like N-terminal domain-containing protein</fullName>
    </recommendedName>
</protein>
<dbReference type="PATRIC" id="fig|1337887.3.peg.2463"/>
<dbReference type="Proteomes" id="UP000016842">
    <property type="component" value="Unassembled WGS sequence"/>
</dbReference>
<feature type="domain" description="Oligopeptide transport permease C-like N-terminal" evidence="1">
    <location>
        <begin position="18"/>
        <end position="48"/>
    </location>
</feature>
<comment type="caution">
    <text evidence="2">The sequence shown here is derived from an EMBL/GenBank/DDBJ whole genome shotgun (WGS) entry which is preliminary data.</text>
</comment>
<dbReference type="AlphaFoldDB" id="U4V7B8"/>
<reference evidence="2 3" key="1">
    <citation type="journal article" date="2014" name="FEMS Microbiol. Lett.">
        <title>Genome sequencing analysis reveals virulence-related gene content of Ochrobactrum intermedium strain 229E, a urease-positive strain isolated from the human gastric niche.</title>
        <authorList>
            <person name="Kulkarni G.J."/>
            <person name="Shetty S."/>
            <person name="Dharne M.S."/>
            <person name="Shouche Y.S."/>
        </authorList>
    </citation>
    <scope>NUCLEOTIDE SEQUENCE [LARGE SCALE GENOMIC DNA]</scope>
    <source>
        <strain evidence="2 3">229E</strain>
    </source>
</reference>
<organism evidence="2 3">
    <name type="scientific">Brucella intermedia 229E</name>
    <dbReference type="NCBI Taxonomy" id="1337887"/>
    <lineage>
        <taxon>Bacteria</taxon>
        <taxon>Pseudomonadati</taxon>
        <taxon>Pseudomonadota</taxon>
        <taxon>Alphaproteobacteria</taxon>
        <taxon>Hyphomicrobiales</taxon>
        <taxon>Brucellaceae</taxon>
        <taxon>Brucella/Ochrobactrum group</taxon>
        <taxon>Brucella</taxon>
    </lineage>
</organism>
<name>U4V7B8_9HYPH</name>
<dbReference type="Pfam" id="PF12911">
    <property type="entry name" value="OppC_N"/>
    <property type="match status" value="1"/>
</dbReference>
<dbReference type="EMBL" id="ASXJ01000127">
    <property type="protein sequence ID" value="ERM01850.1"/>
    <property type="molecule type" value="Genomic_DNA"/>
</dbReference>
<evidence type="ECO:0000259" key="1">
    <source>
        <dbReference type="Pfam" id="PF12911"/>
    </source>
</evidence>
<dbReference type="GO" id="GO:0005886">
    <property type="term" value="C:plasma membrane"/>
    <property type="evidence" value="ECO:0007669"/>
    <property type="project" value="UniProtKB-SubCell"/>
</dbReference>
<evidence type="ECO:0000313" key="2">
    <source>
        <dbReference type="EMBL" id="ERM01850.1"/>
    </source>
</evidence>
<dbReference type="InterPro" id="IPR025966">
    <property type="entry name" value="OppC_N"/>
</dbReference>
<gene>
    <name evidence="2" type="ORF">Q644_19480</name>
</gene>
<evidence type="ECO:0000313" key="3">
    <source>
        <dbReference type="Proteomes" id="UP000016842"/>
    </source>
</evidence>
<accession>U4V7B8</accession>